<dbReference type="Pfam" id="PF00147">
    <property type="entry name" value="Fibrinogen_C"/>
    <property type="match status" value="2"/>
</dbReference>
<reference evidence="3 5" key="2">
    <citation type="journal article" date="2013" name="Nature">
        <title>Insights into bilaterian evolution from three spiralian genomes.</title>
        <authorList>
            <person name="Simakov O."/>
            <person name="Marletaz F."/>
            <person name="Cho S.J."/>
            <person name="Edsinger-Gonzales E."/>
            <person name="Havlak P."/>
            <person name="Hellsten U."/>
            <person name="Kuo D.H."/>
            <person name="Larsson T."/>
            <person name="Lv J."/>
            <person name="Arendt D."/>
            <person name="Savage R."/>
            <person name="Osoegawa K."/>
            <person name="de Jong P."/>
            <person name="Grimwood J."/>
            <person name="Chapman J.A."/>
            <person name="Shapiro H."/>
            <person name="Aerts A."/>
            <person name="Otillar R.P."/>
            <person name="Terry A.Y."/>
            <person name="Boore J.L."/>
            <person name="Grigoriev I.V."/>
            <person name="Lindberg D.R."/>
            <person name="Seaver E.C."/>
            <person name="Weisblat D.A."/>
            <person name="Putnam N.H."/>
            <person name="Rokhsar D.S."/>
        </authorList>
    </citation>
    <scope>NUCLEOTIDE SEQUENCE</scope>
    <source>
        <strain evidence="3 5">I ESC-2004</strain>
    </source>
</reference>
<keyword evidence="1" id="KW-0732">Signal</keyword>
<gene>
    <name evidence="3" type="ORF">CAPTEDRAFT_219236</name>
</gene>
<organism evidence="3">
    <name type="scientific">Capitella teleta</name>
    <name type="common">Polychaete worm</name>
    <dbReference type="NCBI Taxonomy" id="283909"/>
    <lineage>
        <taxon>Eukaryota</taxon>
        <taxon>Metazoa</taxon>
        <taxon>Spiralia</taxon>
        <taxon>Lophotrochozoa</taxon>
        <taxon>Annelida</taxon>
        <taxon>Polychaeta</taxon>
        <taxon>Sedentaria</taxon>
        <taxon>Scolecida</taxon>
        <taxon>Capitellidae</taxon>
        <taxon>Capitella</taxon>
    </lineage>
</organism>
<feature type="signal peptide" evidence="1">
    <location>
        <begin position="1"/>
        <end position="19"/>
    </location>
</feature>
<keyword evidence="5" id="KW-1185">Reference proteome</keyword>
<dbReference type="SUPFAM" id="SSF56496">
    <property type="entry name" value="Fibrinogen C-terminal domain-like"/>
    <property type="match status" value="1"/>
</dbReference>
<dbReference type="EnsemblMetazoa" id="CapteT219236">
    <property type="protein sequence ID" value="CapteP219236"/>
    <property type="gene ID" value="CapteG219236"/>
</dbReference>
<dbReference type="STRING" id="283909.R7V2W9"/>
<dbReference type="InterPro" id="IPR014716">
    <property type="entry name" value="Fibrinogen_a/b/g_C_1"/>
</dbReference>
<dbReference type="GO" id="GO:0005615">
    <property type="term" value="C:extracellular space"/>
    <property type="evidence" value="ECO:0007669"/>
    <property type="project" value="TreeGrafter"/>
</dbReference>
<evidence type="ECO:0000313" key="3">
    <source>
        <dbReference type="EMBL" id="ELU12832.1"/>
    </source>
</evidence>
<dbReference type="HOGENOM" id="CLU_038628_6_0_1"/>
<dbReference type="EMBL" id="AMQN01005294">
    <property type="status" value="NOT_ANNOTATED_CDS"/>
    <property type="molecule type" value="Genomic_DNA"/>
</dbReference>
<dbReference type="AlphaFoldDB" id="R7V2W9"/>
<dbReference type="CDD" id="cd00087">
    <property type="entry name" value="FReD"/>
    <property type="match status" value="1"/>
</dbReference>
<dbReference type="SMART" id="SM00186">
    <property type="entry name" value="FBG"/>
    <property type="match status" value="1"/>
</dbReference>
<evidence type="ECO:0000313" key="5">
    <source>
        <dbReference type="Proteomes" id="UP000014760"/>
    </source>
</evidence>
<dbReference type="OrthoDB" id="6345539at2759"/>
<feature type="chain" id="PRO_5008788686" description="Fibrinogen C-terminal domain-containing protein" evidence="1">
    <location>
        <begin position="20"/>
        <end position="354"/>
    </location>
</feature>
<dbReference type="EMBL" id="KB295624">
    <property type="protein sequence ID" value="ELU12832.1"/>
    <property type="molecule type" value="Genomic_DNA"/>
</dbReference>
<dbReference type="OMA" id="GWHGANY"/>
<name>R7V2W9_CAPTE</name>
<sequence>MASGGALWGFAFFISVVNACNFVTPDWSNYSHLVFEYTELRKERNDMDCFIACGQLADCAAVAYDVSSTDCYVLAMRGNIDNYRSSSLLSNNNSILYIREEFACGIDVCADCSNAYQSGHTNNALFPLSVSMDFNLESYLVLFTGFCEMESNANQWLVFQRRVDGSEDFYRGWQSYAGGFGDMTKEFWLDVFVVLYFCEYGYGSKCKPAPFVGNEILSYMTLYGYTILRVEMSDFSDLAAYAEYDAFTVGDSSTNYTLHCTGYSGTAGDSMRFHNGAQFSTLDVDNDTSPKKCSTYYHGAFWYNDCHKVNPTGLYRQGNFTGRYPVGDGIIWSTFRGTSYSLKFMEMKIRIPDR</sequence>
<proteinExistence type="predicted"/>
<protein>
    <recommendedName>
        <fullName evidence="2">Fibrinogen C-terminal domain-containing protein</fullName>
    </recommendedName>
</protein>
<dbReference type="InterPro" id="IPR036056">
    <property type="entry name" value="Fibrinogen-like_C"/>
</dbReference>
<dbReference type="EMBL" id="AMQN01005293">
    <property type="status" value="NOT_ANNOTATED_CDS"/>
    <property type="molecule type" value="Genomic_DNA"/>
</dbReference>
<dbReference type="Gene3D" id="3.90.215.10">
    <property type="entry name" value="Gamma Fibrinogen, chain A, domain 1"/>
    <property type="match status" value="1"/>
</dbReference>
<dbReference type="PROSITE" id="PS51406">
    <property type="entry name" value="FIBRINOGEN_C_2"/>
    <property type="match status" value="1"/>
</dbReference>
<feature type="domain" description="Fibrinogen C-terminal" evidence="2">
    <location>
        <begin position="103"/>
        <end position="353"/>
    </location>
</feature>
<reference evidence="4" key="3">
    <citation type="submission" date="2015-06" db="UniProtKB">
        <authorList>
            <consortium name="EnsemblMetazoa"/>
        </authorList>
    </citation>
    <scope>IDENTIFICATION</scope>
</reference>
<evidence type="ECO:0000256" key="1">
    <source>
        <dbReference type="SAM" id="SignalP"/>
    </source>
</evidence>
<dbReference type="InterPro" id="IPR002181">
    <property type="entry name" value="Fibrinogen_a/b/g_C_dom"/>
</dbReference>
<dbReference type="InterPro" id="IPR050373">
    <property type="entry name" value="Fibrinogen_C-term_domain"/>
</dbReference>
<dbReference type="Proteomes" id="UP000014760">
    <property type="component" value="Unassembled WGS sequence"/>
</dbReference>
<dbReference type="PANTHER" id="PTHR19143">
    <property type="entry name" value="FIBRINOGEN/TENASCIN/ANGIOPOEITIN"/>
    <property type="match status" value="1"/>
</dbReference>
<evidence type="ECO:0000259" key="2">
    <source>
        <dbReference type="PROSITE" id="PS51406"/>
    </source>
</evidence>
<accession>R7V2W9</accession>
<evidence type="ECO:0000313" key="4">
    <source>
        <dbReference type="EnsemblMetazoa" id="CapteP219236"/>
    </source>
</evidence>
<reference evidence="5" key="1">
    <citation type="submission" date="2012-12" db="EMBL/GenBank/DDBJ databases">
        <authorList>
            <person name="Hellsten U."/>
            <person name="Grimwood J."/>
            <person name="Chapman J.A."/>
            <person name="Shapiro H."/>
            <person name="Aerts A."/>
            <person name="Otillar R.P."/>
            <person name="Terry A.Y."/>
            <person name="Boore J.L."/>
            <person name="Simakov O."/>
            <person name="Marletaz F."/>
            <person name="Cho S.-J."/>
            <person name="Edsinger-Gonzales E."/>
            <person name="Havlak P."/>
            <person name="Kuo D.-H."/>
            <person name="Larsson T."/>
            <person name="Lv J."/>
            <person name="Arendt D."/>
            <person name="Savage R."/>
            <person name="Osoegawa K."/>
            <person name="de Jong P."/>
            <person name="Lindberg D.R."/>
            <person name="Seaver E.C."/>
            <person name="Weisblat D.A."/>
            <person name="Putnam N.H."/>
            <person name="Grigoriev I.V."/>
            <person name="Rokhsar D.S."/>
        </authorList>
    </citation>
    <scope>NUCLEOTIDE SEQUENCE</scope>
    <source>
        <strain evidence="5">I ESC-2004</strain>
    </source>
</reference>